<dbReference type="EMBL" id="LMWU01000067">
    <property type="protein sequence ID" value="KUN57780.1"/>
    <property type="molecule type" value="Genomic_DNA"/>
</dbReference>
<sequence length="63" mass="7261">MIPMGRHILHLRFDLPAEPDAELAERVRRLLEGITPRVQMIEPDMAVLDLTDALPYWKLLLGL</sequence>
<proteinExistence type="predicted"/>
<comment type="caution">
    <text evidence="1">The sequence shown here is derived from an EMBL/GenBank/DDBJ whole genome shotgun (WGS) entry which is preliminary data.</text>
</comment>
<evidence type="ECO:0000313" key="2">
    <source>
        <dbReference type="Proteomes" id="UP000053669"/>
    </source>
</evidence>
<protein>
    <submittedName>
        <fullName evidence="1">Uncharacterized protein</fullName>
    </submittedName>
</protein>
<organism evidence="1 2">
    <name type="scientific">Streptomyces canus</name>
    <dbReference type="NCBI Taxonomy" id="58343"/>
    <lineage>
        <taxon>Bacteria</taxon>
        <taxon>Bacillati</taxon>
        <taxon>Actinomycetota</taxon>
        <taxon>Actinomycetes</taxon>
        <taxon>Kitasatosporales</taxon>
        <taxon>Streptomycetaceae</taxon>
        <taxon>Streptomyces</taxon>
        <taxon>Streptomyces aurantiacus group</taxon>
    </lineage>
</organism>
<reference evidence="1 2" key="1">
    <citation type="submission" date="2015-10" db="EMBL/GenBank/DDBJ databases">
        <title>Draft genome sequence of Streptomyces canus DSM 40017, type strain for the species Streptomyces canus.</title>
        <authorList>
            <person name="Ruckert C."/>
            <person name="Winkler A."/>
            <person name="Kalinowski J."/>
            <person name="Kampfer P."/>
            <person name="Glaeser S."/>
        </authorList>
    </citation>
    <scope>NUCLEOTIDE SEQUENCE [LARGE SCALE GENOMIC DNA]</scope>
    <source>
        <strain evidence="1 2">DSM 40017</strain>
    </source>
</reference>
<evidence type="ECO:0000313" key="1">
    <source>
        <dbReference type="EMBL" id="KUN57780.1"/>
    </source>
</evidence>
<gene>
    <name evidence="1" type="ORF">AQJ46_45475</name>
</gene>
<dbReference type="Proteomes" id="UP000053669">
    <property type="component" value="Unassembled WGS sequence"/>
</dbReference>
<accession>A0A124HVA0</accession>
<name>A0A124HVA0_9ACTN</name>
<dbReference type="AlphaFoldDB" id="A0A124HVA0"/>